<dbReference type="InterPro" id="IPR005225">
    <property type="entry name" value="Small_GTP-bd"/>
</dbReference>
<keyword evidence="3" id="KW-1003">Cell membrane</keyword>
<keyword evidence="10" id="KW-0342">GTP-binding</keyword>
<keyword evidence="5 13" id="KW-0812">Transmembrane</keyword>
<dbReference type="InterPro" id="IPR050860">
    <property type="entry name" value="FeoB_GTPase"/>
</dbReference>
<dbReference type="GO" id="GO:0005886">
    <property type="term" value="C:plasma membrane"/>
    <property type="evidence" value="ECO:0007669"/>
    <property type="project" value="UniProtKB-SubCell"/>
</dbReference>
<dbReference type="PANTHER" id="PTHR43185:SF1">
    <property type="entry name" value="FE(2+) TRANSPORTER FEOB"/>
    <property type="match status" value="1"/>
</dbReference>
<feature type="transmembrane region" description="Helical" evidence="13">
    <location>
        <begin position="584"/>
        <end position="603"/>
    </location>
</feature>
<dbReference type="Pfam" id="PF17910">
    <property type="entry name" value="FeoB_Cyto"/>
    <property type="match status" value="1"/>
</dbReference>
<dbReference type="CDD" id="cd01879">
    <property type="entry name" value="FeoB"/>
    <property type="match status" value="1"/>
</dbReference>
<evidence type="ECO:0000256" key="8">
    <source>
        <dbReference type="ARBA" id="ARBA00023004"/>
    </source>
</evidence>
<accession>A0A0F9HS25</accession>
<dbReference type="GO" id="GO:0015093">
    <property type="term" value="F:ferrous iron transmembrane transporter activity"/>
    <property type="evidence" value="ECO:0007669"/>
    <property type="project" value="InterPro"/>
</dbReference>
<dbReference type="InterPro" id="IPR027417">
    <property type="entry name" value="P-loop_NTPase"/>
</dbReference>
<dbReference type="NCBIfam" id="TIGR00437">
    <property type="entry name" value="feoB"/>
    <property type="match status" value="1"/>
</dbReference>
<feature type="transmembrane region" description="Helical" evidence="13">
    <location>
        <begin position="391"/>
        <end position="413"/>
    </location>
</feature>
<dbReference type="NCBIfam" id="TIGR00231">
    <property type="entry name" value="small_GTP"/>
    <property type="match status" value="1"/>
</dbReference>
<evidence type="ECO:0000256" key="2">
    <source>
        <dbReference type="ARBA" id="ARBA00022448"/>
    </source>
</evidence>
<keyword evidence="6" id="KW-0547">Nucleotide-binding</keyword>
<feature type="transmembrane region" description="Helical" evidence="13">
    <location>
        <begin position="615"/>
        <end position="637"/>
    </location>
</feature>
<dbReference type="PANTHER" id="PTHR43185">
    <property type="entry name" value="FERROUS IRON TRANSPORT PROTEIN B"/>
    <property type="match status" value="1"/>
</dbReference>
<dbReference type="Gene3D" id="3.40.50.300">
    <property type="entry name" value="P-loop containing nucleotide triphosphate hydrolases"/>
    <property type="match status" value="1"/>
</dbReference>
<feature type="domain" description="FeoB-type G" evidence="14">
    <location>
        <begin position="3"/>
        <end position="165"/>
    </location>
</feature>
<dbReference type="Pfam" id="PF07664">
    <property type="entry name" value="FeoB_C"/>
    <property type="match status" value="1"/>
</dbReference>
<evidence type="ECO:0000256" key="3">
    <source>
        <dbReference type="ARBA" id="ARBA00022475"/>
    </source>
</evidence>
<keyword evidence="11 13" id="KW-0472">Membrane</keyword>
<evidence type="ECO:0000256" key="11">
    <source>
        <dbReference type="ARBA" id="ARBA00023136"/>
    </source>
</evidence>
<proteinExistence type="predicted"/>
<keyword evidence="4" id="KW-0410">Iron transport</keyword>
<gene>
    <name evidence="15" type="ORF">LCGC14_2029940</name>
</gene>
<dbReference type="Pfam" id="PF02421">
    <property type="entry name" value="FeoB_N"/>
    <property type="match status" value="1"/>
</dbReference>
<keyword evidence="9" id="KW-0406">Ion transport</keyword>
<dbReference type="InterPro" id="IPR006073">
    <property type="entry name" value="GTP-bd"/>
</dbReference>
<dbReference type="InterPro" id="IPR030389">
    <property type="entry name" value="G_FEOB_dom"/>
</dbReference>
<evidence type="ECO:0000256" key="10">
    <source>
        <dbReference type="ARBA" id="ARBA00023134"/>
    </source>
</evidence>
<feature type="transmembrane region" description="Helical" evidence="13">
    <location>
        <begin position="280"/>
        <end position="305"/>
    </location>
</feature>
<organism evidence="15">
    <name type="scientific">marine sediment metagenome</name>
    <dbReference type="NCBI Taxonomy" id="412755"/>
    <lineage>
        <taxon>unclassified sequences</taxon>
        <taxon>metagenomes</taxon>
        <taxon>ecological metagenomes</taxon>
    </lineage>
</organism>
<dbReference type="PROSITE" id="PS51711">
    <property type="entry name" value="G_FEOB"/>
    <property type="match status" value="1"/>
</dbReference>
<evidence type="ECO:0000256" key="9">
    <source>
        <dbReference type="ARBA" id="ARBA00023065"/>
    </source>
</evidence>
<evidence type="ECO:0000259" key="14">
    <source>
        <dbReference type="PROSITE" id="PS51711"/>
    </source>
</evidence>
<dbReference type="Pfam" id="PF07670">
    <property type="entry name" value="Gate"/>
    <property type="match status" value="2"/>
</dbReference>
<keyword evidence="2" id="KW-0813">Transport</keyword>
<protein>
    <recommendedName>
        <fullName evidence="12">Ferrous iron transport protein B</fullName>
    </recommendedName>
</protein>
<feature type="transmembrane region" description="Helical" evidence="13">
    <location>
        <begin position="425"/>
        <end position="449"/>
    </location>
</feature>
<dbReference type="PRINTS" id="PR00326">
    <property type="entry name" value="GTP1OBG"/>
</dbReference>
<dbReference type="AlphaFoldDB" id="A0A0F9HS25"/>
<dbReference type="GO" id="GO:0005525">
    <property type="term" value="F:GTP binding"/>
    <property type="evidence" value="ECO:0007669"/>
    <property type="project" value="UniProtKB-KW"/>
</dbReference>
<feature type="transmembrane region" description="Helical" evidence="13">
    <location>
        <begin position="514"/>
        <end position="534"/>
    </location>
</feature>
<keyword evidence="7 13" id="KW-1133">Transmembrane helix</keyword>
<dbReference type="InterPro" id="IPR011642">
    <property type="entry name" value="Gate_dom"/>
</dbReference>
<dbReference type="EMBL" id="LAZR01023608">
    <property type="protein sequence ID" value="KKL77932.1"/>
    <property type="molecule type" value="Genomic_DNA"/>
</dbReference>
<dbReference type="InterPro" id="IPR011640">
    <property type="entry name" value="Fe2_transport_prot_B_C"/>
</dbReference>
<evidence type="ECO:0000256" key="12">
    <source>
        <dbReference type="ARBA" id="ARBA00031200"/>
    </source>
</evidence>
<evidence type="ECO:0000256" key="13">
    <source>
        <dbReference type="SAM" id="Phobius"/>
    </source>
</evidence>
<sequence length="644" mass="72010">MKTRELVIVGTPNVGKSVIFNSLTKRYVTVSNYPGTTVEVMRGKARIEENEFEVVDTPGMYSLCPISEEERVSRSILLKEKARIVLQVIDAKNLERMLPLTLQLIEAGLPLVLDLNFMDEAEKLGIKIDITSLEAKIGIPVVATVATEGKGMDLLKRRLVQYSRKGARSIKYDRIIDSSIEQLEDLLKREYPISKRSIVTLLLQEDPEIESLVRLKEGDNYPFIKKILQEIRKQYSHPMNYVLGLYRQKQASQIADLVTTPSSGKVGPGERLSRWMMNPFTGVPIALLVLFGLYEFVGVLGAQISVDFLENIVFGRYINPFVTEIVRRIIPWLFLQNLFVGEYGIITLGIRYAIAIILPIVATFFLAFSVIEDTGYLPRLAMLIDRFFKKIGLNGRAVIPIVLGFGCDTMATITTRTLETKRERIIATFLLALAIPCSAQLGVILALLAGKPKAFAIWAGVVALVFFLIGYLASRVLPGERPLFYMDVPPLRWPKLSNILSKTYTRVEWYFKEILPIFVLASILIWAGKITGLFDLITRSLRPLVQAIGLPDEVAPVFLYGFFRRDFGAAGLFDLSRGGGLSEVQLVVAVVTLTLFIPCIAQLSITIKERGLKTGLAMVAFIFPFAFLVGFLLNLAFNLLGVKL</sequence>
<evidence type="ECO:0000313" key="15">
    <source>
        <dbReference type="EMBL" id="KKL77932.1"/>
    </source>
</evidence>
<evidence type="ECO:0000256" key="7">
    <source>
        <dbReference type="ARBA" id="ARBA00022989"/>
    </source>
</evidence>
<reference evidence="15" key="1">
    <citation type="journal article" date="2015" name="Nature">
        <title>Complex archaea that bridge the gap between prokaryotes and eukaryotes.</title>
        <authorList>
            <person name="Spang A."/>
            <person name="Saw J.H."/>
            <person name="Jorgensen S.L."/>
            <person name="Zaremba-Niedzwiedzka K."/>
            <person name="Martijn J."/>
            <person name="Lind A.E."/>
            <person name="van Eijk R."/>
            <person name="Schleper C."/>
            <person name="Guy L."/>
            <person name="Ettema T.J."/>
        </authorList>
    </citation>
    <scope>NUCLEOTIDE SEQUENCE</scope>
</reference>
<dbReference type="Gene3D" id="1.10.287.1770">
    <property type="match status" value="1"/>
</dbReference>
<dbReference type="SUPFAM" id="SSF52540">
    <property type="entry name" value="P-loop containing nucleoside triphosphate hydrolases"/>
    <property type="match status" value="1"/>
</dbReference>
<comment type="caution">
    <text evidence="15">The sequence shown here is derived from an EMBL/GenBank/DDBJ whole genome shotgun (WGS) entry which is preliminary data.</text>
</comment>
<evidence type="ECO:0000256" key="1">
    <source>
        <dbReference type="ARBA" id="ARBA00004651"/>
    </source>
</evidence>
<dbReference type="InterPro" id="IPR003373">
    <property type="entry name" value="Fe2_transport_prot-B"/>
</dbReference>
<feature type="transmembrane region" description="Helical" evidence="13">
    <location>
        <begin position="455"/>
        <end position="473"/>
    </location>
</feature>
<name>A0A0F9HS25_9ZZZZ</name>
<feature type="transmembrane region" description="Helical" evidence="13">
    <location>
        <begin position="352"/>
        <end position="371"/>
    </location>
</feature>
<evidence type="ECO:0000256" key="5">
    <source>
        <dbReference type="ARBA" id="ARBA00022692"/>
    </source>
</evidence>
<evidence type="ECO:0000256" key="6">
    <source>
        <dbReference type="ARBA" id="ARBA00022741"/>
    </source>
</evidence>
<dbReference type="InterPro" id="IPR041069">
    <property type="entry name" value="FeoB_Cyto"/>
</dbReference>
<evidence type="ECO:0000256" key="4">
    <source>
        <dbReference type="ARBA" id="ARBA00022496"/>
    </source>
</evidence>
<keyword evidence="8" id="KW-0408">Iron</keyword>
<comment type="subcellular location">
    <subcellularLocation>
        <location evidence="1">Cell membrane</location>
        <topology evidence="1">Multi-pass membrane protein</topology>
    </subcellularLocation>
</comment>